<dbReference type="Proteomes" id="UP000886523">
    <property type="component" value="Unassembled WGS sequence"/>
</dbReference>
<dbReference type="PANTHER" id="PTHR33840">
    <property type="match status" value="1"/>
</dbReference>
<accession>A0A9P6B1K9</accession>
<feature type="region of interest" description="Disordered" evidence="1">
    <location>
        <begin position="1"/>
        <end position="27"/>
    </location>
</feature>
<dbReference type="SUPFAM" id="SSF53474">
    <property type="entry name" value="alpha/beta-Hydrolases"/>
    <property type="match status" value="1"/>
</dbReference>
<feature type="domain" description="T6SS Phospholipase effector Tle1-like catalytic" evidence="2">
    <location>
        <begin position="31"/>
        <end position="334"/>
    </location>
</feature>
<dbReference type="PANTHER" id="PTHR33840:SF2">
    <property type="entry name" value="TLE1 PHOSPHOLIPASE DOMAIN-CONTAINING PROTEIN"/>
    <property type="match status" value="1"/>
</dbReference>
<name>A0A9P6B1K9_9AGAM</name>
<gene>
    <name evidence="3" type="ORF">BS47DRAFT_1341434</name>
</gene>
<sequence length="523" mass="60142">MAYPTNPREDPKDPKISEANVPPASTGRPSRNLVLCFDGTANEFNHINTNVVKLVAMLEKEQPLQQRVYYQTGVGTYTTPGLLGPLSRWIAKTADLGVALYLDEHVKDGYKFLQSHWEPHDRICLFGFSRGAYTARALAGMLYTVGLLPRGMTEQVDFAYSIYKQGHQSAAYKQAFSRTITIEFIGVWDTVSSVGALYPRVLPFSANNNITKTFRHALSLDERRAKFRSNTWHLTPDPSDNPNPPEVGFFDSLWHLLSDIQAPLTWNQEALRDREELDKQQGLFHRPPTDVLEVWFPGSHSDVGGGNTPDFKDEDRRVAQNMLSNIPLRWMIKEIIAADTGIIFREEEMSRYGIDYKSLEDQAHREKAKKESLLRRESDPVEAIERSEAEIVYDRKSPMYLDATKDINDEMTRMPLWWLLELFPFIESEQDEHNHWIHRPRMNLGRGRAIPPPPAEDNVNSVRNKDKSGVNITDKPALFHVSAKIRMEDTKCNTRSWRSMWLARDQRYKPAAWSTHGKPFWVE</sequence>
<evidence type="ECO:0000313" key="3">
    <source>
        <dbReference type="EMBL" id="KAF9515825.1"/>
    </source>
</evidence>
<comment type="caution">
    <text evidence="3">The sequence shown here is derived from an EMBL/GenBank/DDBJ whole genome shotgun (WGS) entry which is preliminary data.</text>
</comment>
<dbReference type="InterPro" id="IPR029058">
    <property type="entry name" value="AB_hydrolase_fold"/>
</dbReference>
<reference evidence="3" key="1">
    <citation type="journal article" date="2020" name="Nat. Commun.">
        <title>Large-scale genome sequencing of mycorrhizal fungi provides insights into the early evolution of symbiotic traits.</title>
        <authorList>
            <person name="Miyauchi S."/>
            <person name="Kiss E."/>
            <person name="Kuo A."/>
            <person name="Drula E."/>
            <person name="Kohler A."/>
            <person name="Sanchez-Garcia M."/>
            <person name="Morin E."/>
            <person name="Andreopoulos B."/>
            <person name="Barry K.W."/>
            <person name="Bonito G."/>
            <person name="Buee M."/>
            <person name="Carver A."/>
            <person name="Chen C."/>
            <person name="Cichocki N."/>
            <person name="Clum A."/>
            <person name="Culley D."/>
            <person name="Crous P.W."/>
            <person name="Fauchery L."/>
            <person name="Girlanda M."/>
            <person name="Hayes R.D."/>
            <person name="Keri Z."/>
            <person name="LaButti K."/>
            <person name="Lipzen A."/>
            <person name="Lombard V."/>
            <person name="Magnuson J."/>
            <person name="Maillard F."/>
            <person name="Murat C."/>
            <person name="Nolan M."/>
            <person name="Ohm R.A."/>
            <person name="Pangilinan J."/>
            <person name="Pereira M.F."/>
            <person name="Perotto S."/>
            <person name="Peter M."/>
            <person name="Pfister S."/>
            <person name="Riley R."/>
            <person name="Sitrit Y."/>
            <person name="Stielow J.B."/>
            <person name="Szollosi G."/>
            <person name="Zifcakova L."/>
            <person name="Stursova M."/>
            <person name="Spatafora J.W."/>
            <person name="Tedersoo L."/>
            <person name="Vaario L.M."/>
            <person name="Yamada A."/>
            <person name="Yan M."/>
            <person name="Wang P."/>
            <person name="Xu J."/>
            <person name="Bruns T."/>
            <person name="Baldrian P."/>
            <person name="Vilgalys R."/>
            <person name="Dunand C."/>
            <person name="Henrissat B."/>
            <person name="Grigoriev I.V."/>
            <person name="Hibbett D."/>
            <person name="Nagy L.G."/>
            <person name="Martin F.M."/>
        </authorList>
    </citation>
    <scope>NUCLEOTIDE SEQUENCE</scope>
    <source>
        <strain evidence="3">UP504</strain>
    </source>
</reference>
<organism evidence="3 4">
    <name type="scientific">Hydnum rufescens UP504</name>
    <dbReference type="NCBI Taxonomy" id="1448309"/>
    <lineage>
        <taxon>Eukaryota</taxon>
        <taxon>Fungi</taxon>
        <taxon>Dikarya</taxon>
        <taxon>Basidiomycota</taxon>
        <taxon>Agaricomycotina</taxon>
        <taxon>Agaricomycetes</taxon>
        <taxon>Cantharellales</taxon>
        <taxon>Hydnaceae</taxon>
        <taxon>Hydnum</taxon>
    </lineage>
</organism>
<protein>
    <recommendedName>
        <fullName evidence="2">T6SS Phospholipase effector Tle1-like catalytic domain-containing protein</fullName>
    </recommendedName>
</protein>
<keyword evidence="4" id="KW-1185">Reference proteome</keyword>
<feature type="compositionally biased region" description="Basic and acidic residues" evidence="1">
    <location>
        <begin position="7"/>
        <end position="16"/>
    </location>
</feature>
<evidence type="ECO:0000259" key="2">
    <source>
        <dbReference type="Pfam" id="PF09994"/>
    </source>
</evidence>
<evidence type="ECO:0000256" key="1">
    <source>
        <dbReference type="SAM" id="MobiDB-lite"/>
    </source>
</evidence>
<proteinExistence type="predicted"/>
<evidence type="ECO:0000313" key="4">
    <source>
        <dbReference type="Proteomes" id="UP000886523"/>
    </source>
</evidence>
<dbReference type="EMBL" id="MU128945">
    <property type="protein sequence ID" value="KAF9515825.1"/>
    <property type="molecule type" value="Genomic_DNA"/>
</dbReference>
<dbReference type="AlphaFoldDB" id="A0A9P6B1K9"/>
<dbReference type="InterPro" id="IPR018712">
    <property type="entry name" value="Tle1-like_cat"/>
</dbReference>
<dbReference type="OrthoDB" id="3162439at2759"/>
<dbReference type="Pfam" id="PF09994">
    <property type="entry name" value="T6SS_Tle1-like_cat"/>
    <property type="match status" value="1"/>
</dbReference>